<keyword evidence="10 22" id="KW-0472">Membrane</keyword>
<feature type="binding site" evidence="19">
    <location>
        <position position="1063"/>
    </location>
    <ligand>
        <name>Mg(2+)</name>
        <dbReference type="ChEBI" id="CHEBI:18420"/>
    </ligand>
</feature>
<dbReference type="GO" id="GO:0007169">
    <property type="term" value="P:cell surface receptor protein tyrosine kinase signaling pathway"/>
    <property type="evidence" value="ECO:0007669"/>
    <property type="project" value="InterPro"/>
</dbReference>
<dbReference type="CDD" id="cd00192">
    <property type="entry name" value="PTKc"/>
    <property type="match status" value="1"/>
</dbReference>
<dbReference type="GO" id="GO:0046872">
    <property type="term" value="F:metal ion binding"/>
    <property type="evidence" value="ECO:0007669"/>
    <property type="project" value="UniProtKB-KW"/>
</dbReference>
<dbReference type="OrthoDB" id="6077854at2759"/>
<dbReference type="SUPFAM" id="SSF56112">
    <property type="entry name" value="Protein kinase-like (PK-like)"/>
    <property type="match status" value="1"/>
</dbReference>
<feature type="binding site" evidence="18">
    <location>
        <position position="1062"/>
    </location>
    <ligand>
        <name>ATP</name>
        <dbReference type="ChEBI" id="CHEBI:30616"/>
    </ligand>
</feature>
<protein>
    <recommendedName>
        <fullName evidence="2">receptor protein-tyrosine kinase</fullName>
        <ecNumber evidence="2">2.7.10.1</ecNumber>
    </recommendedName>
</protein>
<evidence type="ECO:0000259" key="24">
    <source>
        <dbReference type="PROSITE" id="PS50835"/>
    </source>
</evidence>
<keyword evidence="19" id="KW-0479">Metal-binding</keyword>
<evidence type="ECO:0000313" key="26">
    <source>
        <dbReference type="RefSeq" id="XP_050561606.1"/>
    </source>
</evidence>
<dbReference type="SUPFAM" id="SSF48726">
    <property type="entry name" value="Immunoglobulin"/>
    <property type="match status" value="5"/>
</dbReference>
<evidence type="ECO:0000256" key="14">
    <source>
        <dbReference type="ARBA" id="ARBA00023180"/>
    </source>
</evidence>
<evidence type="ECO:0000313" key="25">
    <source>
        <dbReference type="Proteomes" id="UP000829999"/>
    </source>
</evidence>
<evidence type="ECO:0000256" key="4">
    <source>
        <dbReference type="ARBA" id="ARBA00022679"/>
    </source>
</evidence>
<dbReference type="FunFam" id="3.30.200.20:FF:000384">
    <property type="entry name" value="Receptor protein-tyrosine kinase"/>
    <property type="match status" value="1"/>
</dbReference>
<accession>A0A9R0EAV7</accession>
<gene>
    <name evidence="26" type="primary">LOC118263406</name>
</gene>
<dbReference type="InterPro" id="IPR017441">
    <property type="entry name" value="Protein_kinase_ATP_BS"/>
</dbReference>
<keyword evidence="25" id="KW-1185">Reference proteome</keyword>
<evidence type="ECO:0000256" key="13">
    <source>
        <dbReference type="ARBA" id="ARBA00023170"/>
    </source>
</evidence>
<evidence type="ECO:0000256" key="17">
    <source>
        <dbReference type="PIRSR" id="PIRSR000615-1"/>
    </source>
</evidence>
<keyword evidence="4" id="KW-0808">Transferase</keyword>
<keyword evidence="9 22" id="KW-1133">Transmembrane helix</keyword>
<dbReference type="Gene3D" id="2.60.40.10">
    <property type="entry name" value="Immunoglobulins"/>
    <property type="match status" value="7"/>
</dbReference>
<feature type="domain" description="Protein kinase" evidence="23">
    <location>
        <begin position="832"/>
        <end position="1193"/>
    </location>
</feature>
<dbReference type="PRINTS" id="PR01832">
    <property type="entry name" value="VEGFRECEPTOR"/>
</dbReference>
<dbReference type="Gene3D" id="1.10.510.10">
    <property type="entry name" value="Transferase(Phosphotransferase) domain 1"/>
    <property type="match status" value="1"/>
</dbReference>
<keyword evidence="8 18" id="KW-0067">ATP-binding</keyword>
<keyword evidence="13 26" id="KW-0675">Receptor</keyword>
<feature type="binding site" evidence="18">
    <location>
        <position position="866"/>
    </location>
    <ligand>
        <name>ATP</name>
        <dbReference type="ChEBI" id="CHEBI:30616"/>
    </ligand>
</feature>
<evidence type="ECO:0000256" key="12">
    <source>
        <dbReference type="ARBA" id="ARBA00023157"/>
    </source>
</evidence>
<dbReference type="Pfam" id="PF00047">
    <property type="entry name" value="ig"/>
    <property type="match status" value="1"/>
</dbReference>
<keyword evidence="7" id="KW-0418">Kinase</keyword>
<evidence type="ECO:0000256" key="1">
    <source>
        <dbReference type="ARBA" id="ARBA00004479"/>
    </source>
</evidence>
<dbReference type="PROSITE" id="PS50011">
    <property type="entry name" value="PROTEIN_KINASE_DOM"/>
    <property type="match status" value="1"/>
</dbReference>
<dbReference type="Pfam" id="PF13927">
    <property type="entry name" value="Ig_3"/>
    <property type="match status" value="3"/>
</dbReference>
<keyword evidence="14" id="KW-0325">Glycoprotein</keyword>
<evidence type="ECO:0000256" key="21">
    <source>
        <dbReference type="PROSITE-ProRule" id="PRU10141"/>
    </source>
</evidence>
<feature type="domain" description="Ig-like" evidence="24">
    <location>
        <begin position="458"/>
        <end position="547"/>
    </location>
</feature>
<dbReference type="PROSITE" id="PS50835">
    <property type="entry name" value="IG_LIKE"/>
    <property type="match status" value="4"/>
</dbReference>
<keyword evidence="11" id="KW-0829">Tyrosine-protein kinase</keyword>
<dbReference type="PANTHER" id="PTHR24416:SF600">
    <property type="entry name" value="PDGF- AND VEGF-RECEPTOR RELATED, ISOFORM J"/>
    <property type="match status" value="1"/>
</dbReference>
<dbReference type="PROSITE" id="PS00107">
    <property type="entry name" value="PROTEIN_KINASE_ATP"/>
    <property type="match status" value="1"/>
</dbReference>
<evidence type="ECO:0000256" key="11">
    <source>
        <dbReference type="ARBA" id="ARBA00023137"/>
    </source>
</evidence>
<dbReference type="PIRSF" id="PIRSF000615">
    <property type="entry name" value="TyrPK_CSF1-R"/>
    <property type="match status" value="1"/>
</dbReference>
<feature type="binding site" evidence="18">
    <location>
        <begin position="839"/>
        <end position="846"/>
    </location>
    <ligand>
        <name>ATP</name>
        <dbReference type="ChEBI" id="CHEBI:30616"/>
    </ligand>
</feature>
<dbReference type="GO" id="GO:0005524">
    <property type="term" value="F:ATP binding"/>
    <property type="evidence" value="ECO:0007669"/>
    <property type="project" value="UniProtKB-UniRule"/>
</dbReference>
<dbReference type="FunFam" id="1.10.510.10:FF:000373">
    <property type="entry name" value="Receptor protein-tyrosine kinase"/>
    <property type="match status" value="1"/>
</dbReference>
<evidence type="ECO:0000256" key="15">
    <source>
        <dbReference type="ARBA" id="ARBA00023319"/>
    </source>
</evidence>
<keyword evidence="3" id="KW-0597">Phosphoprotein</keyword>
<evidence type="ECO:0000256" key="18">
    <source>
        <dbReference type="PIRSR" id="PIRSR000615-2"/>
    </source>
</evidence>
<dbReference type="InterPro" id="IPR001245">
    <property type="entry name" value="Ser-Thr/Tyr_kinase_cat_dom"/>
</dbReference>
<dbReference type="InterPro" id="IPR013151">
    <property type="entry name" value="Immunoglobulin_dom"/>
</dbReference>
<evidence type="ECO:0000256" key="7">
    <source>
        <dbReference type="ARBA" id="ARBA00022777"/>
    </source>
</evidence>
<keyword evidence="12" id="KW-1015">Disulfide bond</keyword>
<dbReference type="InterPro" id="IPR050122">
    <property type="entry name" value="RTK"/>
</dbReference>
<comment type="catalytic activity">
    <reaction evidence="16">
        <text>L-tyrosyl-[protein] + ATP = O-phospho-L-tyrosyl-[protein] + ADP + H(+)</text>
        <dbReference type="Rhea" id="RHEA:10596"/>
        <dbReference type="Rhea" id="RHEA-COMP:10136"/>
        <dbReference type="Rhea" id="RHEA-COMP:20101"/>
        <dbReference type="ChEBI" id="CHEBI:15378"/>
        <dbReference type="ChEBI" id="CHEBI:30616"/>
        <dbReference type="ChEBI" id="CHEBI:46858"/>
        <dbReference type="ChEBI" id="CHEBI:61978"/>
        <dbReference type="ChEBI" id="CHEBI:456216"/>
        <dbReference type="EC" id="2.7.10.1"/>
    </reaction>
</comment>
<dbReference type="PROSITE" id="PS00240">
    <property type="entry name" value="RECEPTOR_TYR_KIN_III"/>
    <property type="match status" value="1"/>
</dbReference>
<dbReference type="InterPro" id="IPR003599">
    <property type="entry name" value="Ig_sub"/>
</dbReference>
<dbReference type="CDD" id="cd00096">
    <property type="entry name" value="Ig"/>
    <property type="match status" value="3"/>
</dbReference>
<dbReference type="RefSeq" id="XP_050561606.1">
    <property type="nucleotide sequence ID" value="XM_050705649.1"/>
</dbReference>
<dbReference type="InterPro" id="IPR008266">
    <property type="entry name" value="Tyr_kinase_AS"/>
</dbReference>
<dbReference type="InterPro" id="IPR007110">
    <property type="entry name" value="Ig-like_dom"/>
</dbReference>
<evidence type="ECO:0000256" key="22">
    <source>
        <dbReference type="SAM" id="Phobius"/>
    </source>
</evidence>
<dbReference type="InterPro" id="IPR000719">
    <property type="entry name" value="Prot_kinase_dom"/>
</dbReference>
<evidence type="ECO:0000256" key="5">
    <source>
        <dbReference type="ARBA" id="ARBA00022692"/>
    </source>
</evidence>
<dbReference type="SMART" id="SM00409">
    <property type="entry name" value="IG"/>
    <property type="match status" value="5"/>
</dbReference>
<evidence type="ECO:0000256" key="3">
    <source>
        <dbReference type="ARBA" id="ARBA00022553"/>
    </source>
</evidence>
<dbReference type="InterPro" id="IPR013783">
    <property type="entry name" value="Ig-like_fold"/>
</dbReference>
<name>A0A9R0EAV7_SPOFR</name>
<dbReference type="Pfam" id="PF07714">
    <property type="entry name" value="PK_Tyr_Ser-Thr"/>
    <property type="match status" value="1"/>
</dbReference>
<evidence type="ECO:0000256" key="8">
    <source>
        <dbReference type="ARBA" id="ARBA00022840"/>
    </source>
</evidence>
<dbReference type="CTD" id="5817"/>
<evidence type="ECO:0000256" key="16">
    <source>
        <dbReference type="ARBA" id="ARBA00051243"/>
    </source>
</evidence>
<proteinExistence type="predicted"/>
<keyword evidence="15" id="KW-0393">Immunoglobulin domain</keyword>
<dbReference type="Gene3D" id="3.30.200.20">
    <property type="entry name" value="Phosphorylase Kinase, domain 1"/>
    <property type="match status" value="1"/>
</dbReference>
<feature type="domain" description="Ig-like" evidence="24">
    <location>
        <begin position="567"/>
        <end position="647"/>
    </location>
</feature>
<feature type="binding site" evidence="21">
    <location>
        <position position="870"/>
    </location>
    <ligand>
        <name>ATP</name>
        <dbReference type="ChEBI" id="CHEBI:30616"/>
    </ligand>
</feature>
<dbReference type="GO" id="GO:0043235">
    <property type="term" value="C:receptor complex"/>
    <property type="evidence" value="ECO:0007669"/>
    <property type="project" value="TreeGrafter"/>
</dbReference>
<feature type="active site" description="Proton acceptor" evidence="17">
    <location>
        <position position="1058"/>
    </location>
</feature>
<dbReference type="InterPro" id="IPR003598">
    <property type="entry name" value="Ig_sub2"/>
</dbReference>
<dbReference type="Proteomes" id="UP000829999">
    <property type="component" value="Chromosome 27"/>
</dbReference>
<organism evidence="25 26">
    <name type="scientific">Spodoptera frugiperda</name>
    <name type="common">Fall armyworm</name>
    <dbReference type="NCBI Taxonomy" id="7108"/>
    <lineage>
        <taxon>Eukaryota</taxon>
        <taxon>Metazoa</taxon>
        <taxon>Ecdysozoa</taxon>
        <taxon>Arthropoda</taxon>
        <taxon>Hexapoda</taxon>
        <taxon>Insecta</taxon>
        <taxon>Pterygota</taxon>
        <taxon>Neoptera</taxon>
        <taxon>Endopterygota</taxon>
        <taxon>Lepidoptera</taxon>
        <taxon>Glossata</taxon>
        <taxon>Ditrysia</taxon>
        <taxon>Noctuoidea</taxon>
        <taxon>Noctuidae</taxon>
        <taxon>Amphipyrinae</taxon>
        <taxon>Spodoptera</taxon>
    </lineage>
</organism>
<feature type="binding site" evidence="19">
    <location>
        <position position="1076"/>
    </location>
    <ligand>
        <name>Mg(2+)</name>
        <dbReference type="ChEBI" id="CHEBI:18420"/>
    </ligand>
</feature>
<comment type="subcellular location">
    <subcellularLocation>
        <location evidence="1">Membrane</location>
        <topology evidence="1">Single-pass type I membrane protein</topology>
    </subcellularLocation>
</comment>
<dbReference type="InterPro" id="IPR036179">
    <property type="entry name" value="Ig-like_dom_sf"/>
</dbReference>
<evidence type="ECO:0000256" key="10">
    <source>
        <dbReference type="ARBA" id="ARBA00023136"/>
    </source>
</evidence>
<dbReference type="PROSITE" id="PS00109">
    <property type="entry name" value="PROTEIN_KINASE_TYR"/>
    <property type="match status" value="1"/>
</dbReference>
<evidence type="ECO:0000256" key="20">
    <source>
        <dbReference type="PIRSR" id="PIRSR000615-4"/>
    </source>
</evidence>
<evidence type="ECO:0000259" key="23">
    <source>
        <dbReference type="PROSITE" id="PS50011"/>
    </source>
</evidence>
<evidence type="ECO:0000256" key="6">
    <source>
        <dbReference type="ARBA" id="ARBA00022741"/>
    </source>
</evidence>
<dbReference type="PANTHER" id="PTHR24416">
    <property type="entry name" value="TYROSINE-PROTEIN KINASE RECEPTOR"/>
    <property type="match status" value="1"/>
</dbReference>
<feature type="domain" description="Ig-like" evidence="24">
    <location>
        <begin position="654"/>
        <end position="749"/>
    </location>
</feature>
<feature type="transmembrane region" description="Helical" evidence="22">
    <location>
        <begin position="757"/>
        <end position="778"/>
    </location>
</feature>
<keyword evidence="19" id="KW-0460">Magnesium</keyword>
<evidence type="ECO:0000256" key="9">
    <source>
        <dbReference type="ARBA" id="ARBA00022989"/>
    </source>
</evidence>
<dbReference type="GeneID" id="118263406"/>
<keyword evidence="6 18" id="KW-0547">Nucleotide-binding</keyword>
<feature type="domain" description="Ig-like" evidence="24">
    <location>
        <begin position="260"/>
        <end position="353"/>
    </location>
</feature>
<evidence type="ECO:0000256" key="19">
    <source>
        <dbReference type="PIRSR" id="PIRSR000615-3"/>
    </source>
</evidence>
<evidence type="ECO:0000256" key="2">
    <source>
        <dbReference type="ARBA" id="ARBA00011902"/>
    </source>
</evidence>
<dbReference type="GO" id="GO:0004714">
    <property type="term" value="F:transmembrane receptor protein tyrosine kinase activity"/>
    <property type="evidence" value="ECO:0007669"/>
    <property type="project" value="UniProtKB-EC"/>
</dbReference>
<dbReference type="InterPro" id="IPR011009">
    <property type="entry name" value="Kinase-like_dom_sf"/>
</dbReference>
<feature type="site" description="Important for interaction with phosphotyrosine-binding proteins" evidence="20">
    <location>
        <position position="1201"/>
    </location>
</feature>
<reference evidence="26" key="1">
    <citation type="submission" date="2025-08" db="UniProtKB">
        <authorList>
            <consortium name="RefSeq"/>
        </authorList>
    </citation>
    <scope>IDENTIFICATION</scope>
    <source>
        <tissue evidence="26">Whole larval tissue</tissue>
    </source>
</reference>
<dbReference type="EC" id="2.7.10.1" evidence="2"/>
<dbReference type="SMART" id="SM00408">
    <property type="entry name" value="IGc2"/>
    <property type="match status" value="5"/>
</dbReference>
<dbReference type="GO" id="GO:0005886">
    <property type="term" value="C:plasma membrane"/>
    <property type="evidence" value="ECO:0007669"/>
    <property type="project" value="TreeGrafter"/>
</dbReference>
<keyword evidence="5 22" id="KW-0812">Transmembrane</keyword>
<sequence length="1389" mass="157333">MIASICYKLQCILVSNMSNSWARRLTAVVTIVCMIVAVKAETNCTDDLRQNGPIISPCQSEIILEAGQNFTLTCRGKTPLNFKQQEVPEEVIGPFRIEQKNTSDLDDESMFETVLELYNVDRFAIGYYACYDDTVNGSDILNNLTEEPNNTEHIAFIYIYVAGTDSLFAPLREVIVPRKQCKVVIECRPTTPDVEVSLTSMFADIVYQQYSPKIGFIIDSETLSDPFRSYSMFHAINCDFSNGPDNRIEKPVLFQHVRVPPVPTIHRSTPLFLKGENFTLSCSVAYQPDTVVNLYWVMPTNVRKDSVIASSNDKEIHETYYKNITIINATKDHGGNYTCVAKNNCGEKSKSFVKQFLPEARLKLTPLNRKNPIITKQRIVKINTELEDYPPANFYFLRNNVSLPQNNKFDFYRHPQTADVILSIKNTNVSDSANYTLVVSNGYLKKNHTYELLIKAKPTIDFGPKVDKKYEQNTQASLQCVVTGYPLPEVTWIFSNGEDQTMPSTQIYMHSKYQETAILDIPVHASGDISCKASNSEDTAVETRRLLVYEIHNGFGIRNREKSWFSENEDVTITCIASIYDFYSVTWLGPDGEDLRGTNAVEYTNSSFSLLAKLKFSQISLNHSGLYTCQGSKLNSSNTESEDINITVAPLQSPIIKIPEDDQAIEVVTYQEVELTCQAEGVPPPKLEWHKDGVLMDNETNAKIYIHEINRTIVNSSIRIDRLLEENQGTYECLAISAGLTATRLYTVALKASSYELYLSIILVVIFVLIIVVLYLMWRVRKDTQFRKELKASGLLYFNEGATKSLNPDLGIDEQADLLPYDEKFEFPADKLILGKQLGAGAFGVVYKADARGIINAEETTEVAVKMVKKTADNMYIKALASELKIMVHLGKHINIVNLLGACTKNVVKRELIVIVEYCKFGNIHNYMQRHREVFIDQLTDNKEKNLGRVNRGFSSSSGSTGAHSDYFASCTQDTDHTFVNTANTNRSTRKDNQNQQVEFVKVSEGYVQPEWRTNYESDYSFDGRNPRPLTSRDLLVWAFQIARGMEYLASRKVLHGDLAARNVLLAEDNIVKICDFGLARSIYKNDEYQKKENCLLPVKWLAIECMTDRIFSTQSDVWSFGIVLWELFSLAKTPYPNISPAHLLQWLSEGKRLEKPPYADDRLYNVMMRCWEQKPTSRPSFSQLQEILGGFLEDNVRNHYVDLNTAYMDTNVKPGGEDYLAMVCAPDYNNLVTPSPHHYVNDRSFFPTTPTQIDEEGYLQMSPASRQNIFSPRAQDMKFDFDSRKFNPRVSEASSCGSELTPMLTLNNLPARSGSESDHEGNASPYLNMCPRIDEEADDVFETNQNNAKNALNTAHTNPTYISLDVDIEKKPKDIINSYINVPNGLVK</sequence>
<dbReference type="InterPro" id="IPR001824">
    <property type="entry name" value="Tyr_kinase_rcpt_3_CS"/>
</dbReference>